<keyword evidence="1" id="KW-0472">Membrane</keyword>
<feature type="transmembrane region" description="Helical" evidence="1">
    <location>
        <begin position="397"/>
        <end position="416"/>
    </location>
</feature>
<dbReference type="AlphaFoldDB" id="A0A1M4ZZU2"/>
<protein>
    <submittedName>
        <fullName evidence="2">Uncharacterized protein</fullName>
    </submittedName>
</protein>
<dbReference type="STRING" id="1124188.SAMN05444377_10591"/>
<feature type="transmembrane region" description="Helical" evidence="1">
    <location>
        <begin position="62"/>
        <end position="81"/>
    </location>
</feature>
<proteinExistence type="predicted"/>
<keyword evidence="1" id="KW-0812">Transmembrane</keyword>
<name>A0A1M4ZZU2_9FLAO</name>
<sequence>MFKSIQQRLILRYPLLWNTKIIPMGVLLLGLNLCFFILGFALNGISFEETHRNFFDFDATLLLLSLVISLLVLILWLVNYFKNNMLKSFYPTSKYHVYKEWGLIFLLCFGISSPIYWYNLGKETRYRSYFSREELEKRCVTLRAGSFFLDGSYSYHESENTVETDVVAVDTVSVDSVETNGEARNYFMYRGKKYKNTSLLNKNVNSYILFDKKSDSTAIEKLKFWLVTQQKDSLKQLFTDYLKIVKEHQLEANINAEQWLSLINDYPLFEKSHTIGPQMTNDEYYPNIYNNQSVVRDTIDRYIARDNTGTEQEFYKYYVPEKKLNFNYARMADAHEDPDVNLETLIIPVYFALALSLLILSFRVTSGRSWLIGLIAVIILNIILGIFSVIISSSFTYGIGYCVAFIIVSVLFFNTVGQNRTKGYSGVVLNLFLWLLPGLIPLLYELLESYLHYEYNAIDTINLQYSTAYQFKQWLENHVFEINWTNIFLVSIAMLFIGKKIRLWRGIAEA</sequence>
<dbReference type="Proteomes" id="UP000184147">
    <property type="component" value="Unassembled WGS sequence"/>
</dbReference>
<feature type="transmembrane region" description="Helical" evidence="1">
    <location>
        <begin position="423"/>
        <end position="444"/>
    </location>
</feature>
<reference evidence="2 3" key="1">
    <citation type="submission" date="2016-11" db="EMBL/GenBank/DDBJ databases">
        <authorList>
            <person name="Jaros S."/>
            <person name="Januszkiewicz K."/>
            <person name="Wedrychowicz H."/>
        </authorList>
    </citation>
    <scope>NUCLEOTIDE SEQUENCE [LARGE SCALE GENOMIC DNA]</scope>
    <source>
        <strain evidence="2 3">DSM 25660</strain>
    </source>
</reference>
<feature type="transmembrane region" description="Helical" evidence="1">
    <location>
        <begin position="101"/>
        <end position="118"/>
    </location>
</feature>
<dbReference type="RefSeq" id="WP_073362593.1">
    <property type="nucleotide sequence ID" value="NZ_FQVQ01000005.1"/>
</dbReference>
<keyword evidence="3" id="KW-1185">Reference proteome</keyword>
<organism evidence="2 3">
    <name type="scientific">Flavobacterium fontis</name>
    <dbReference type="NCBI Taxonomy" id="1124188"/>
    <lineage>
        <taxon>Bacteria</taxon>
        <taxon>Pseudomonadati</taxon>
        <taxon>Bacteroidota</taxon>
        <taxon>Flavobacteriia</taxon>
        <taxon>Flavobacteriales</taxon>
        <taxon>Flavobacteriaceae</taxon>
        <taxon>Flavobacterium</taxon>
    </lineage>
</organism>
<feature type="transmembrane region" description="Helical" evidence="1">
    <location>
        <begin position="371"/>
        <end position="391"/>
    </location>
</feature>
<accession>A0A1M4ZZU2</accession>
<gene>
    <name evidence="2" type="ORF">SAMN05444377_10591</name>
</gene>
<feature type="transmembrane region" description="Helical" evidence="1">
    <location>
        <begin position="21"/>
        <end position="42"/>
    </location>
</feature>
<evidence type="ECO:0000256" key="1">
    <source>
        <dbReference type="SAM" id="Phobius"/>
    </source>
</evidence>
<feature type="transmembrane region" description="Helical" evidence="1">
    <location>
        <begin position="345"/>
        <end position="364"/>
    </location>
</feature>
<dbReference type="OrthoDB" id="996104at2"/>
<evidence type="ECO:0000313" key="3">
    <source>
        <dbReference type="Proteomes" id="UP000184147"/>
    </source>
</evidence>
<evidence type="ECO:0000313" key="2">
    <source>
        <dbReference type="EMBL" id="SHF23570.1"/>
    </source>
</evidence>
<keyword evidence="1" id="KW-1133">Transmembrane helix</keyword>
<feature type="transmembrane region" description="Helical" evidence="1">
    <location>
        <begin position="482"/>
        <end position="498"/>
    </location>
</feature>
<dbReference type="EMBL" id="FQVQ01000005">
    <property type="protein sequence ID" value="SHF23570.1"/>
    <property type="molecule type" value="Genomic_DNA"/>
</dbReference>